<organism evidence="3 4">
    <name type="scientific">Paenibacillus lutrae</name>
    <dbReference type="NCBI Taxonomy" id="2078573"/>
    <lineage>
        <taxon>Bacteria</taxon>
        <taxon>Bacillati</taxon>
        <taxon>Bacillota</taxon>
        <taxon>Bacilli</taxon>
        <taxon>Bacillales</taxon>
        <taxon>Paenibacillaceae</taxon>
        <taxon>Paenibacillus</taxon>
    </lineage>
</organism>
<evidence type="ECO:0000256" key="1">
    <source>
        <dbReference type="SAM" id="Coils"/>
    </source>
</evidence>
<dbReference type="EMBL" id="RHLK01000008">
    <property type="protein sequence ID" value="MVP00881.1"/>
    <property type="molecule type" value="Genomic_DNA"/>
</dbReference>
<dbReference type="InterPro" id="IPR019277">
    <property type="entry name" value="DUF2304"/>
</dbReference>
<gene>
    <name evidence="3" type="ORF">EDM21_15330</name>
</gene>
<evidence type="ECO:0000256" key="2">
    <source>
        <dbReference type="SAM" id="Phobius"/>
    </source>
</evidence>
<keyword evidence="2" id="KW-1133">Transmembrane helix</keyword>
<dbReference type="Pfam" id="PF10066">
    <property type="entry name" value="DUF2304"/>
    <property type="match status" value="1"/>
</dbReference>
<reference evidence="3 4" key="1">
    <citation type="journal article" date="2019" name="Microorganisms">
        <title>Paenibacillus lutrae sp. nov., A Chitinolytic Species Isolated from A River Otter in Castril Natural Park, Granada, Spain.</title>
        <authorList>
            <person name="Rodriguez M."/>
            <person name="Reina J.C."/>
            <person name="Bejar V."/>
            <person name="Llamas I."/>
        </authorList>
    </citation>
    <scope>NUCLEOTIDE SEQUENCE [LARGE SCALE GENOMIC DNA]</scope>
    <source>
        <strain evidence="3 4">N10</strain>
    </source>
</reference>
<feature type="transmembrane region" description="Helical" evidence="2">
    <location>
        <begin position="31"/>
        <end position="48"/>
    </location>
</feature>
<evidence type="ECO:0000313" key="3">
    <source>
        <dbReference type="EMBL" id="MVP00881.1"/>
    </source>
</evidence>
<proteinExistence type="predicted"/>
<keyword evidence="2" id="KW-0812">Transmembrane</keyword>
<dbReference type="RefSeq" id="WP_157336768.1">
    <property type="nucleotide sequence ID" value="NZ_RHLK01000008.1"/>
</dbReference>
<evidence type="ECO:0000313" key="4">
    <source>
        <dbReference type="Proteomes" id="UP000490800"/>
    </source>
</evidence>
<feature type="transmembrane region" description="Helical" evidence="2">
    <location>
        <begin position="54"/>
        <end position="80"/>
    </location>
</feature>
<sequence>MIQGITIGITVLFLFQILYYTSKNKLKDRHAFTWILIAIAGIITGIGIPLLNRFALWIGVSYMPSLIFLIVIVVMLSMLVHQTIQLSKQQDMIKTLAQEHAYLENEVMLLKQQSESGPDTFTHTGRQEKP</sequence>
<keyword evidence="4" id="KW-1185">Reference proteome</keyword>
<name>A0A7X3FJK8_9BACL</name>
<feature type="transmembrane region" description="Helical" evidence="2">
    <location>
        <begin position="6"/>
        <end position="22"/>
    </location>
</feature>
<accession>A0A7X3FJK8</accession>
<protein>
    <submittedName>
        <fullName evidence="3">DUF2304 family protein</fullName>
    </submittedName>
</protein>
<keyword evidence="2" id="KW-0472">Membrane</keyword>
<feature type="coiled-coil region" evidence="1">
    <location>
        <begin position="86"/>
        <end position="113"/>
    </location>
</feature>
<keyword evidence="1" id="KW-0175">Coiled coil</keyword>
<comment type="caution">
    <text evidence="3">The sequence shown here is derived from an EMBL/GenBank/DDBJ whole genome shotgun (WGS) entry which is preliminary data.</text>
</comment>
<dbReference type="Proteomes" id="UP000490800">
    <property type="component" value="Unassembled WGS sequence"/>
</dbReference>
<dbReference type="OrthoDB" id="2620004at2"/>
<dbReference type="AlphaFoldDB" id="A0A7X3FJK8"/>